<organism evidence="7 8">
    <name type="scientific">Sphaerobolus stellatus (strain SS14)</name>
    <dbReference type="NCBI Taxonomy" id="990650"/>
    <lineage>
        <taxon>Eukaryota</taxon>
        <taxon>Fungi</taxon>
        <taxon>Dikarya</taxon>
        <taxon>Basidiomycota</taxon>
        <taxon>Agaricomycotina</taxon>
        <taxon>Agaricomycetes</taxon>
        <taxon>Phallomycetidae</taxon>
        <taxon>Geastrales</taxon>
        <taxon>Sphaerobolaceae</taxon>
        <taxon>Sphaerobolus</taxon>
    </lineage>
</organism>
<sequence length="532" mass="57249">MLVFDSEKGNAQVNVTGVYDNEDRVLEQLGIHRELRREFSKFSTISFALGIMGTAATIASTANTPLLLGGPAVLIWAWLLGAVGCVAIASSVAELVSAYPTAGGVYTSTTFVVPKEYRASISFISAWLTVVGQLATTASVNFALSQMIFAAVTIGSNGTFIASTGQVLGLYLGLNVVIGILNSLPTAYLNKMTKVYVATNLAAIFAVIIGIFVGGRGHLAPSSFVWTSIVDHSGWNNRGFVFFLGLLSVQWVMTDYDAAAHISEEVVNAATTAPLAIVVGASATAVFGFFINVALCYGVRDLSALPGPTGLVFAQILWDNMGRIGGLVVFCIVIAVQVMVGLTCQLASIRSIYAVSRDNALPDRKLLAKVWPVTQTPVNAAIFVVVVQSLFGLLSLASIVAINAVFSITAVALDLTYMIPIIAKLYIHWKNDPEMQFQAGPFYMGRMGYLVNVYAVIWTIFETGILIMPQVFPVNASTMNYAGPIMGGVCGLSWLWYKLYWYRYYEGPSTVLQRSITSDSASRDESIDEKKI</sequence>
<dbReference type="InterPro" id="IPR002293">
    <property type="entry name" value="AA/rel_permease1"/>
</dbReference>
<dbReference type="OrthoDB" id="3900342at2759"/>
<keyword evidence="5 6" id="KW-0472">Membrane</keyword>
<dbReference type="Proteomes" id="UP000054279">
    <property type="component" value="Unassembled WGS sequence"/>
</dbReference>
<feature type="transmembrane region" description="Helical" evidence="6">
    <location>
        <begin position="273"/>
        <end position="295"/>
    </location>
</feature>
<dbReference type="Gene3D" id="1.20.1740.10">
    <property type="entry name" value="Amino acid/polyamine transporter I"/>
    <property type="match status" value="1"/>
</dbReference>
<keyword evidence="3 6" id="KW-0812">Transmembrane</keyword>
<dbReference type="PROSITE" id="PS00218">
    <property type="entry name" value="AMINO_ACID_PERMEASE_1"/>
    <property type="match status" value="1"/>
</dbReference>
<evidence type="ECO:0000256" key="5">
    <source>
        <dbReference type="ARBA" id="ARBA00023136"/>
    </source>
</evidence>
<feature type="transmembrane region" description="Helical" evidence="6">
    <location>
        <begin position="235"/>
        <end position="253"/>
    </location>
</feature>
<dbReference type="GO" id="GO:0022857">
    <property type="term" value="F:transmembrane transporter activity"/>
    <property type="evidence" value="ECO:0007669"/>
    <property type="project" value="InterPro"/>
</dbReference>
<keyword evidence="8" id="KW-1185">Reference proteome</keyword>
<dbReference type="HOGENOM" id="CLU_004495_0_1_1"/>
<name>A0A0C9UCT4_SPHS4</name>
<feature type="transmembrane region" description="Helical" evidence="6">
    <location>
        <begin position="42"/>
        <end position="62"/>
    </location>
</feature>
<evidence type="ECO:0000313" key="7">
    <source>
        <dbReference type="EMBL" id="KIJ23281.1"/>
    </source>
</evidence>
<reference evidence="7 8" key="1">
    <citation type="submission" date="2014-06" db="EMBL/GenBank/DDBJ databases">
        <title>Evolutionary Origins and Diversification of the Mycorrhizal Mutualists.</title>
        <authorList>
            <consortium name="DOE Joint Genome Institute"/>
            <consortium name="Mycorrhizal Genomics Consortium"/>
            <person name="Kohler A."/>
            <person name="Kuo A."/>
            <person name="Nagy L.G."/>
            <person name="Floudas D."/>
            <person name="Copeland A."/>
            <person name="Barry K.W."/>
            <person name="Cichocki N."/>
            <person name="Veneault-Fourrey C."/>
            <person name="LaButti K."/>
            <person name="Lindquist E.A."/>
            <person name="Lipzen A."/>
            <person name="Lundell T."/>
            <person name="Morin E."/>
            <person name="Murat C."/>
            <person name="Riley R."/>
            <person name="Ohm R."/>
            <person name="Sun H."/>
            <person name="Tunlid A."/>
            <person name="Henrissat B."/>
            <person name="Grigoriev I.V."/>
            <person name="Hibbett D.S."/>
            <person name="Martin F."/>
        </authorList>
    </citation>
    <scope>NUCLEOTIDE SEQUENCE [LARGE SCALE GENOMIC DNA]</scope>
    <source>
        <strain evidence="7 8">SS14</strain>
    </source>
</reference>
<evidence type="ECO:0000256" key="4">
    <source>
        <dbReference type="ARBA" id="ARBA00022989"/>
    </source>
</evidence>
<protein>
    <recommendedName>
        <fullName evidence="9">Amino acid permease</fullName>
    </recommendedName>
</protein>
<feature type="transmembrane region" description="Helical" evidence="6">
    <location>
        <begin position="74"/>
        <end position="96"/>
    </location>
</feature>
<feature type="transmembrane region" description="Helical" evidence="6">
    <location>
        <begin position="324"/>
        <end position="349"/>
    </location>
</feature>
<dbReference type="EMBL" id="KN837733">
    <property type="protein sequence ID" value="KIJ23281.1"/>
    <property type="molecule type" value="Genomic_DNA"/>
</dbReference>
<dbReference type="GO" id="GO:0006865">
    <property type="term" value="P:amino acid transport"/>
    <property type="evidence" value="ECO:0007669"/>
    <property type="project" value="InterPro"/>
</dbReference>
<evidence type="ECO:0000256" key="1">
    <source>
        <dbReference type="ARBA" id="ARBA00004141"/>
    </source>
</evidence>
<dbReference type="InterPro" id="IPR004840">
    <property type="entry name" value="Amino_acid_permease_CS"/>
</dbReference>
<dbReference type="Pfam" id="PF13520">
    <property type="entry name" value="AA_permease_2"/>
    <property type="match status" value="1"/>
</dbReference>
<evidence type="ECO:0000256" key="6">
    <source>
        <dbReference type="SAM" id="Phobius"/>
    </source>
</evidence>
<feature type="transmembrane region" description="Helical" evidence="6">
    <location>
        <begin position="478"/>
        <end position="497"/>
    </location>
</feature>
<proteinExistence type="predicted"/>
<dbReference type="PANTHER" id="PTHR45649:SF9">
    <property type="entry name" value="AMINO-ACID PERMEASE 2"/>
    <property type="match status" value="1"/>
</dbReference>
<feature type="transmembrane region" description="Helical" evidence="6">
    <location>
        <begin position="302"/>
        <end position="318"/>
    </location>
</feature>
<gene>
    <name evidence="7" type="ORF">M422DRAFT_77242</name>
</gene>
<feature type="transmembrane region" description="Helical" evidence="6">
    <location>
        <begin position="400"/>
        <end position="427"/>
    </location>
</feature>
<dbReference type="AlphaFoldDB" id="A0A0C9UCT4"/>
<feature type="transmembrane region" description="Helical" evidence="6">
    <location>
        <begin position="370"/>
        <end position="394"/>
    </location>
</feature>
<dbReference type="PIRSF" id="PIRSF006060">
    <property type="entry name" value="AA_transporter"/>
    <property type="match status" value="1"/>
</dbReference>
<accession>A0A0C9UCT4</accession>
<keyword evidence="4 6" id="KW-1133">Transmembrane helix</keyword>
<feature type="transmembrane region" description="Helical" evidence="6">
    <location>
        <begin position="117"/>
        <end position="136"/>
    </location>
</feature>
<keyword evidence="2" id="KW-0813">Transport</keyword>
<feature type="transmembrane region" description="Helical" evidence="6">
    <location>
        <begin position="168"/>
        <end position="189"/>
    </location>
</feature>
<evidence type="ECO:0000256" key="3">
    <source>
        <dbReference type="ARBA" id="ARBA00022692"/>
    </source>
</evidence>
<evidence type="ECO:0008006" key="9">
    <source>
        <dbReference type="Google" id="ProtNLM"/>
    </source>
</evidence>
<comment type="subcellular location">
    <subcellularLocation>
        <location evidence="1">Membrane</location>
        <topology evidence="1">Multi-pass membrane protein</topology>
    </subcellularLocation>
</comment>
<feature type="transmembrane region" description="Helical" evidence="6">
    <location>
        <begin position="195"/>
        <end position="214"/>
    </location>
</feature>
<feature type="transmembrane region" description="Helical" evidence="6">
    <location>
        <begin position="448"/>
        <end position="472"/>
    </location>
</feature>
<evidence type="ECO:0000313" key="8">
    <source>
        <dbReference type="Proteomes" id="UP000054279"/>
    </source>
</evidence>
<dbReference type="PANTHER" id="PTHR45649">
    <property type="entry name" value="AMINO-ACID PERMEASE BAT1"/>
    <property type="match status" value="1"/>
</dbReference>
<evidence type="ECO:0000256" key="2">
    <source>
        <dbReference type="ARBA" id="ARBA00022448"/>
    </source>
</evidence>
<dbReference type="GO" id="GO:0016020">
    <property type="term" value="C:membrane"/>
    <property type="evidence" value="ECO:0007669"/>
    <property type="project" value="UniProtKB-SubCell"/>
</dbReference>